<dbReference type="InParanoid" id="A0A5J5EP28"/>
<organism evidence="1 2">
    <name type="scientific">Sphaerosporella brunnea</name>
    <dbReference type="NCBI Taxonomy" id="1250544"/>
    <lineage>
        <taxon>Eukaryota</taxon>
        <taxon>Fungi</taxon>
        <taxon>Dikarya</taxon>
        <taxon>Ascomycota</taxon>
        <taxon>Pezizomycotina</taxon>
        <taxon>Pezizomycetes</taxon>
        <taxon>Pezizales</taxon>
        <taxon>Pyronemataceae</taxon>
        <taxon>Sphaerosporella</taxon>
    </lineage>
</organism>
<dbReference type="AlphaFoldDB" id="A0A5J5EP28"/>
<comment type="caution">
    <text evidence="1">The sequence shown here is derived from an EMBL/GenBank/DDBJ whole genome shotgun (WGS) entry which is preliminary data.</text>
</comment>
<name>A0A5J5EP28_9PEZI</name>
<accession>A0A5J5EP28</accession>
<dbReference type="OrthoDB" id="5152423at2759"/>
<evidence type="ECO:0000313" key="1">
    <source>
        <dbReference type="EMBL" id="KAA8897824.1"/>
    </source>
</evidence>
<evidence type="ECO:0008006" key="3">
    <source>
        <dbReference type="Google" id="ProtNLM"/>
    </source>
</evidence>
<reference evidence="1 2" key="1">
    <citation type="submission" date="2019-09" db="EMBL/GenBank/DDBJ databases">
        <title>Draft genome of the ectomycorrhizal ascomycete Sphaerosporella brunnea.</title>
        <authorList>
            <consortium name="DOE Joint Genome Institute"/>
            <person name="Benucci G.M."/>
            <person name="Marozzi G."/>
            <person name="Antonielli L."/>
            <person name="Sanchez S."/>
            <person name="Marco P."/>
            <person name="Wang X."/>
            <person name="Falini L.B."/>
            <person name="Barry K."/>
            <person name="Haridas S."/>
            <person name="Lipzen A."/>
            <person name="Labutti K."/>
            <person name="Grigoriev I.V."/>
            <person name="Murat C."/>
            <person name="Martin F."/>
            <person name="Albertini E."/>
            <person name="Donnini D."/>
            <person name="Bonito G."/>
        </authorList>
    </citation>
    <scope>NUCLEOTIDE SEQUENCE [LARGE SCALE GENOMIC DNA]</scope>
    <source>
        <strain evidence="1 2">Sb_GMNB300</strain>
    </source>
</reference>
<protein>
    <recommendedName>
        <fullName evidence="3">HAT C-terminal dimerisation domain-containing protein</fullName>
    </recommendedName>
</protein>
<sequence>MSIVPITGRSPNALSGRNPGIPGRLSGLRNTVYGCLCAVLLPWSTRTYSGGGGLISAREMHHNWVKALDSGVAGLLGRDLSRMRVELNVIPAVSTEAERIFSGERSLALNTLMAERASLGDDVIEGLEFLKSWALQALLNGPGSQIEKVERMLSELETSAAEMK</sequence>
<proteinExistence type="predicted"/>
<keyword evidence="2" id="KW-1185">Reference proteome</keyword>
<gene>
    <name evidence="1" type="ORF">FN846DRAFT_892932</name>
</gene>
<dbReference type="Proteomes" id="UP000326924">
    <property type="component" value="Unassembled WGS sequence"/>
</dbReference>
<dbReference type="EMBL" id="VXIS01000191">
    <property type="protein sequence ID" value="KAA8897824.1"/>
    <property type="molecule type" value="Genomic_DNA"/>
</dbReference>
<evidence type="ECO:0000313" key="2">
    <source>
        <dbReference type="Proteomes" id="UP000326924"/>
    </source>
</evidence>